<dbReference type="PROSITE" id="PS00020">
    <property type="entry name" value="ACTININ_2"/>
    <property type="match status" value="1"/>
</dbReference>
<dbReference type="InterPro" id="IPR049538">
    <property type="entry name" value="PCN-like_spectrin-like_rpt"/>
</dbReference>
<protein>
    <recommendedName>
        <fullName evidence="5">Calponin-homology (CH) domain-containing protein</fullName>
    </recommendedName>
</protein>
<feature type="signal peptide" evidence="4">
    <location>
        <begin position="1"/>
        <end position="19"/>
    </location>
</feature>
<sequence>MHGHLAFSIIICFTQKLVSMYCVSSSSGNPSLHCSMSSSADFSDEDDYSVKSGSASPAPGDTLPWNLPRHERSKRKIQGGSVLDPAERAVLRIADERDRVQKKTFTKWINQHLLKVRKHINDLYEDLRDGHNLILLLEVLSGDTLPRERGRKRFHRLQNVQIALDYLKRRQVKLVNIRNDDITDGNPKLTLGLIWTIILHFQISEIHVTGESEDMTAKERLLLWSKQITEGYVGVRCENFTTSWRDGRLFNAIIHKYRPDLVDMSRVSTQTNRSNLEHAFCVKLGFFANVSFTSHFTQSNQWIKHNVDIMSDRSFPNNPVELKALYTQYLHFKEHEIPPKENEKTKIKNLYKMLEMWIEFGRIQLPQGHHPNDVEKEWGKLIVAMLEREKSLRPEVERLEMLQQIANRVQRDCVNGEDKLALARSALQSDAKRLESGIQFLNEAEIAGYLLECENILRQQVVDIQILLDGKFPFADQLVQRVSKLRDDLLALRAECSFVYSKGRTLTTEQTKMMISGITQSLNSGFSQNINTSLTPVLTPSYMVSGGGMDSGGLRHLKYVQIRKPLLKSSDPSMTEEEANMKYVQDLLNWVEEMQSQLDCSEWGSDLPSVEMHLENHTSVHRAIEEFQMSLKEAKLSEVSILEFSLSSSTYSNL</sequence>
<evidence type="ECO:0000256" key="4">
    <source>
        <dbReference type="SAM" id="SignalP"/>
    </source>
</evidence>
<dbReference type="GO" id="GO:0005925">
    <property type="term" value="C:focal adhesion"/>
    <property type="evidence" value="ECO:0007669"/>
    <property type="project" value="TreeGrafter"/>
</dbReference>
<dbReference type="InterPro" id="IPR001715">
    <property type="entry name" value="CH_dom"/>
</dbReference>
<dbReference type="GO" id="GO:0030056">
    <property type="term" value="C:hemidesmosome"/>
    <property type="evidence" value="ECO:0007669"/>
    <property type="project" value="TreeGrafter"/>
</dbReference>
<dbReference type="SMART" id="SM00033">
    <property type="entry name" value="CH"/>
    <property type="match status" value="2"/>
</dbReference>
<dbReference type="PANTHER" id="PTHR23169">
    <property type="entry name" value="ENVOPLAKIN"/>
    <property type="match status" value="1"/>
</dbReference>
<evidence type="ECO:0000313" key="6">
    <source>
        <dbReference type="Ensembl" id="ENSMALP00000002703.1"/>
    </source>
</evidence>
<dbReference type="InterPro" id="IPR043197">
    <property type="entry name" value="Plakin"/>
</dbReference>
<dbReference type="Gene3D" id="1.20.58.60">
    <property type="match status" value="3"/>
</dbReference>
<dbReference type="InterPro" id="IPR001589">
    <property type="entry name" value="Actinin_actin-bd_CS"/>
</dbReference>
<feature type="domain" description="Calponin-homology (CH)" evidence="5">
    <location>
        <begin position="99"/>
        <end position="202"/>
    </location>
</feature>
<evidence type="ECO:0000259" key="5">
    <source>
        <dbReference type="PROSITE" id="PS50021"/>
    </source>
</evidence>
<dbReference type="Gene3D" id="1.10.418.10">
    <property type="entry name" value="Calponin-like domain"/>
    <property type="match status" value="2"/>
</dbReference>
<dbReference type="Proteomes" id="UP000261600">
    <property type="component" value="Unplaced"/>
</dbReference>
<proteinExistence type="predicted"/>
<dbReference type="PROSITE" id="PS50021">
    <property type="entry name" value="CH"/>
    <property type="match status" value="2"/>
</dbReference>
<dbReference type="SUPFAM" id="SSF46966">
    <property type="entry name" value="Spectrin repeat"/>
    <property type="match status" value="2"/>
</dbReference>
<dbReference type="Pfam" id="PF21020">
    <property type="entry name" value="Spectrin_4"/>
    <property type="match status" value="1"/>
</dbReference>
<dbReference type="GO" id="GO:0005882">
    <property type="term" value="C:intermediate filament"/>
    <property type="evidence" value="ECO:0007669"/>
    <property type="project" value="TreeGrafter"/>
</dbReference>
<dbReference type="SUPFAM" id="SSF47576">
    <property type="entry name" value="Calponin-homology domain, CH-domain"/>
    <property type="match status" value="1"/>
</dbReference>
<keyword evidence="1" id="KW-0677">Repeat</keyword>
<feature type="domain" description="Calponin-homology (CH)" evidence="5">
    <location>
        <begin position="215"/>
        <end position="333"/>
    </location>
</feature>
<accession>A0A3Q3IEX4</accession>
<dbReference type="FunFam" id="1.10.418.10:FF:000017">
    <property type="entry name" value="Microtubule-actin cross-linking factor 1"/>
    <property type="match status" value="1"/>
</dbReference>
<evidence type="ECO:0000256" key="2">
    <source>
        <dbReference type="ARBA" id="ARBA00023203"/>
    </source>
</evidence>
<name>A0A3Q3IEX4_MONAL</name>
<keyword evidence="7" id="KW-1185">Reference proteome</keyword>
<dbReference type="GO" id="GO:0045104">
    <property type="term" value="P:intermediate filament cytoskeleton organization"/>
    <property type="evidence" value="ECO:0007669"/>
    <property type="project" value="InterPro"/>
</dbReference>
<reference evidence="6" key="2">
    <citation type="submission" date="2025-09" db="UniProtKB">
        <authorList>
            <consortium name="Ensembl"/>
        </authorList>
    </citation>
    <scope>IDENTIFICATION</scope>
</reference>
<dbReference type="GO" id="GO:0008017">
    <property type="term" value="F:microtubule binding"/>
    <property type="evidence" value="ECO:0007669"/>
    <property type="project" value="TreeGrafter"/>
</dbReference>
<dbReference type="Pfam" id="PF00307">
    <property type="entry name" value="CH"/>
    <property type="match status" value="2"/>
</dbReference>
<dbReference type="GO" id="GO:0016020">
    <property type="term" value="C:membrane"/>
    <property type="evidence" value="ECO:0007669"/>
    <property type="project" value="TreeGrafter"/>
</dbReference>
<dbReference type="GO" id="GO:0003779">
    <property type="term" value="F:actin binding"/>
    <property type="evidence" value="ECO:0007669"/>
    <property type="project" value="UniProtKB-KW"/>
</dbReference>
<feature type="region of interest" description="Disordered" evidence="3">
    <location>
        <begin position="45"/>
        <end position="67"/>
    </location>
</feature>
<dbReference type="Ensembl" id="ENSMALT00000002782.1">
    <property type="protein sequence ID" value="ENSMALP00000002703.1"/>
    <property type="gene ID" value="ENSMALG00000001275.1"/>
</dbReference>
<dbReference type="PANTHER" id="PTHR23169:SF24">
    <property type="entry name" value="DYSTONIN"/>
    <property type="match status" value="1"/>
</dbReference>
<evidence type="ECO:0000256" key="1">
    <source>
        <dbReference type="ARBA" id="ARBA00022737"/>
    </source>
</evidence>
<dbReference type="InterPro" id="IPR036872">
    <property type="entry name" value="CH_dom_sf"/>
</dbReference>
<dbReference type="GO" id="GO:0042060">
    <property type="term" value="P:wound healing"/>
    <property type="evidence" value="ECO:0007669"/>
    <property type="project" value="TreeGrafter"/>
</dbReference>
<dbReference type="PROSITE" id="PS00019">
    <property type="entry name" value="ACTININ_1"/>
    <property type="match status" value="1"/>
</dbReference>
<dbReference type="AlphaFoldDB" id="A0A3Q3IEX4"/>
<keyword evidence="4" id="KW-0732">Signal</keyword>
<dbReference type="GO" id="GO:0031581">
    <property type="term" value="P:hemidesmosome assembly"/>
    <property type="evidence" value="ECO:0007669"/>
    <property type="project" value="TreeGrafter"/>
</dbReference>
<evidence type="ECO:0000313" key="7">
    <source>
        <dbReference type="Proteomes" id="UP000261600"/>
    </source>
</evidence>
<keyword evidence="2" id="KW-0009">Actin-binding</keyword>
<reference evidence="6" key="1">
    <citation type="submission" date="2025-08" db="UniProtKB">
        <authorList>
            <consortium name="Ensembl"/>
        </authorList>
    </citation>
    <scope>IDENTIFICATION</scope>
</reference>
<feature type="chain" id="PRO_5018754629" description="Calponin-homology (CH) domain-containing protein" evidence="4">
    <location>
        <begin position="20"/>
        <end position="654"/>
    </location>
</feature>
<evidence type="ECO:0000256" key="3">
    <source>
        <dbReference type="SAM" id="MobiDB-lite"/>
    </source>
</evidence>
<dbReference type="GO" id="GO:0005198">
    <property type="term" value="F:structural molecule activity"/>
    <property type="evidence" value="ECO:0007669"/>
    <property type="project" value="TreeGrafter"/>
</dbReference>
<organism evidence="6 7">
    <name type="scientific">Monopterus albus</name>
    <name type="common">Swamp eel</name>
    <dbReference type="NCBI Taxonomy" id="43700"/>
    <lineage>
        <taxon>Eukaryota</taxon>
        <taxon>Metazoa</taxon>
        <taxon>Chordata</taxon>
        <taxon>Craniata</taxon>
        <taxon>Vertebrata</taxon>
        <taxon>Euteleostomi</taxon>
        <taxon>Actinopterygii</taxon>
        <taxon>Neopterygii</taxon>
        <taxon>Teleostei</taxon>
        <taxon>Neoteleostei</taxon>
        <taxon>Acanthomorphata</taxon>
        <taxon>Anabantaria</taxon>
        <taxon>Synbranchiformes</taxon>
        <taxon>Synbranchidae</taxon>
        <taxon>Monopterus</taxon>
    </lineage>
</organism>
<dbReference type="GO" id="GO:0005737">
    <property type="term" value="C:cytoplasm"/>
    <property type="evidence" value="ECO:0007669"/>
    <property type="project" value="TreeGrafter"/>
</dbReference>